<evidence type="ECO:0000256" key="1">
    <source>
        <dbReference type="ARBA" id="ARBA00022786"/>
    </source>
</evidence>
<dbReference type="GO" id="GO:0004842">
    <property type="term" value="F:ubiquitin-protein transferase activity"/>
    <property type="evidence" value="ECO:0007669"/>
    <property type="project" value="InterPro"/>
</dbReference>
<proteinExistence type="predicted"/>
<feature type="domain" description="HECT" evidence="5">
    <location>
        <begin position="3756"/>
        <end position="4093"/>
    </location>
</feature>
<dbReference type="SUPFAM" id="SSF50985">
    <property type="entry name" value="RCC1/BLIP-II"/>
    <property type="match status" value="1"/>
</dbReference>
<evidence type="ECO:0000313" key="6">
    <source>
        <dbReference type="EMBL" id="CAI2362161.1"/>
    </source>
</evidence>
<dbReference type="InterPro" id="IPR035983">
    <property type="entry name" value="Hect_E3_ubiquitin_ligase"/>
</dbReference>
<name>A0AAD1X913_EUPCR</name>
<sequence length="4140" mass="479675">MLASTVFKTESMILKIQRRRYYEVCFNDFNCEGTTTLLDNNCKREIMEKSNLNLVAEMNELNTAGLATTEYLENSLKDTRFQKYFNVVDTSCDQQDEYYSEQFMKFLTLYSELSELKVSEGGCNEDFYLNLSKELEKTHKEIMEVHGLDITQSFSPFLVQKIFEETPKVQEGALKLFYSSILEQKFKDIDPNTYEFYSREQILNKTMNYLTKFAEAEESSKQIKELVVRLIIMIGNIRQSGEDYLVAFNIIMTHSLKMNLYPELSMNPYLQSIQEKVDSNEKKSLFTLNDKKCEEVEIYAGADGNIDSKKHTRLSFGQKFMYLYQDGIYKIGYQKSPNSLPGIVYEHTHDDHPSKASLVLLNDKLFFRRETKTDDNPFEVRDQCNLLTTKSEEYISKIDENKRKPEDNWNKPILEYTEQSALEECFLNNDLDSFRSVKCSPIFTDGDKLYLIVSYILRDRTTISHYEVEIYDSETLDFISKVKLDFQPEEDRNLSPSQKFKILQDSEAIWNNLIDEKIGDCLFCTNGETLVISVNSEMYFFSLKSGSRYSEVLSLPYKKCIGYDPETNTFWFWTDPYSQSQNENLLTSLKIDGFRGKYELNSQNYEHLGKFMTKKTEEVLAHQKVENKVEAANMVDFLKTLEDRHFVKPISFDYPENNSENFSLYLIMYIISKGCDETDKILKNLNSLDLKSEDQKLKYQSELYRSKYCCNITSTFAEELVKSLQAFVKFCDNEMNDDNILQQYEFLCVLQIVNKFIISLETLKIKPKDLIRNPAVKDALAKIVSQIVHKLAEKGFERVTINSTENFSEISSIWNSIITESKEISTRMINLLSIPEHQMSENLTKTTEGITSNMLDQFGIMFIKFLSHSGNLENYLNQPELGLLFEAACELISQKYKSEVLALPTQTVYKGIELTEAEKVCSEFIRSYLKQSLLYLFKPYSTKSPKSTEKTEEEIYQQIEENMQIFSKIYKKILHSCQTIFQTANQTTQKFKEQESDENSKEGEVNQSYIKYYTDLYEICYSSNDFCKLVHACFAIVVSEKEHEMKEYYQPFYMGTAELLADLVEFTDNDPNTKEANNSHKNSMKTLLELPEGLIQFLFWGLSKISHGLIKLDSLIQTDKDQSLLRANIFSAGIQNRFISTFSDSTLKCVNTFCKITGDESLAKNISQSELEDEVEEENKIMHALIYEGEDALVDKFIELLQWDLLQKSPSAKAGGDKGMLLARCAFAANLSLNRHDQECNIENLTMLFDQIDIFMSDCDQNMPGDLKNKECIEEIKSLGNVQGIFDRWKSASKMRIWLQEKRTDIANSVKKELERKAKMQQNQENSKEEEKLDLNGETSLGVIQPASEEEALRMEQQRIETIIQEVCQKAELLIKLDTPQIWKLRDSSEKRLRQIDEDTGISEEANSVLLRLQTIRGIKASSGTITSYEDISNKEIFNSCASSVLATLQCKVSAESIIKDIEEKYIKGMKRLCGLKIMAKITSFKMPDIIKKSTFMWFCSSLRKNKGILAHYSDDILGCGNYLLNDCRKSFYQIYNSIVRHLKAATEERTIQFLLNCTKWKIGASDHEHILRSGIIQVLKDGNGDKDKKKNPIKFCWGKPINYLANPGFETLSHTVVDTLEYIITFCFARILEEGQDKSMQLSTTKASIGKIQETQSVITTGVTEAFILQIFEIVLQQTLIYTEKISQAKIESIVDSDKPSINRRKTERAGPFKNKRLESSNRVCSRSLSSEYTYESEEEESDYEERKGLADCNDHDGRLDDLSIGEQQMQNQATPPAHEDNKSQEKIAENKYDEVVILKLLRLLELFTSIATINEPIKKIVMKNTNTTQILVFTKLIFCSNPRNAVIAVKFILNLINIGTKPHIFDQCFKDIGSLKFGKNIIELQTKADFKESCFLKCMYNLLVSQRSGQFSESKVQNKEKYSISCAIVRLFKGILRLREDTTWKDIIEKVLDSFITDIDLYPLEEFDAISSLFEGGEYKGMNIGTCGITQDGNKFTILGFADKWYDLSGAIKYDKPKRLKLHPVNFEISHGQRNLLGVMYDENNPERNDVFLISPEKAILRSSIDQKANEYLLNKTNLSNLINSLEIGQEVDNSRPESLRKSSLGIKIILEHIQIFGKRFTSVLNSLISSKFMMTLIHESIKTPTSDTSFLPEWFEQRLYYLKKRATENDCCLHDQSEIESTQIKESKEESKKEPKEETKEPFEITKPEVSGKLSGTIVSTGTIGRISHPSTQINAGTIVRISKGGAKFANDETLNPFKDKSRKSTMKSQNIPEADKNSDINIYFGETVKISKTLPKDGAYTCYQKLRTPFDKEYKPKNSQLKLISYEKFLKIKDTEHTIVLLEPEEIQVSIQEALDSIFEQTDGVIVPHTHYSEVCEAVISLNITDLGGSTNFGQNNKCNDSIIFVKQEDLNKIKKTFSKIRKRFILSPTESANEAILIETNQITSKSLDKIHDIFGGKKPEKFTPGSFVKKIDFKKIHIVKTPKDLPQINDESDIIKDLFNEIQANLNLEDDLSHLNRLSKQDSRTSHSSNLARTKHFKDQEKSNFFEKVYQVQNRDIKSEYYKALSGYYHYTCNKVLSALFEQLMLGKIIQATCHEQQNENMLLKYLILTANETFNSKITTGNDLPYRNLLEIFQRILSFCAEKEKLKPILHEILNKVIIQETLKSLKKCQDHQYQKVSELFEQEEVARTSFNFHILLDLIKCMIKYCPDVILNSKCYSHLINTLLLISFNFRSDTQIRIEVYTAIYCLVYSKIRAKENLNKIDMKQLTPQKDVKTKGLFSIEHKDVTKDLLQNSLLNEIFEHLPTEILRGSNLSDEQKIIYQIFLMIRSIDLNNTQVHSFYNYNDILFDLERAMLILQRRTNFDVVSYLSWPDKLERDIDEPQNMIKTVQNRYDHKFCSKHTFPKATKIELDVDPDSIFVNNSYILFSKDREGKIPYKLLETPDCTYMPFEIIGDSFYLHYPILKTRIECFGDQSEGKLGTKQSNCFSTNLTQMANCEQEMQIIKQCSNYIIALSKDNILYRCGQKSDWPSKYYEIEKFENHEISGQIVDLKVGVKNYGILTSKGKFYFQGDSYNNQLEEKCSNWKNLRYLFRPNQREEKVLHFDIGYEYIIYTTDNGKCYVSGSSFLGEQEENVVLESKDEDGVHPFYQLLFPGKIIPIKPFPTKGSTINTCIMLVKNRKRNELWSLCTEDPVSAVAGRGTQTKDEPGFFPLQYDRDINFVDVSVYSDWALAITDKGKLYGWGSNFHKQLSNSEETEFYHPFELEFFKDYVIRDFKCGANTGLINASHKKDLENTKFFMIGDLKGLGNVEKNEHGVYHHKPYDNLDYNCIEAGNDTNFISIKWEDSFQNDSIKCDVSVHTEYECFVTKQKPIIGTMHFWKQNNQWIYLSEQGYKTAEETKIIEIPNICYVTKTYIRDIPSKKWADLEEQKILESHTPEDFAPVYLSNCFLSPELARDYEKVVHMENEQKRKEILDINYKTIFSNENSIMREEPHDINPLIFYRLSKPLKEGVEMPRLLLSDYFKQVDGHFLRINIVGTSYNYNEDDVENKEEYHQYVNTLKSFDDKQDAIIFREFDKYMIETQIDFSEDIENFKENQIQEFYDKLKESNTEFDHKNAPIEAVCSRLKAYLFINISFQELIPFIIQNKTFLKNMLGRGHSSTEVSLYHTFVNSKDLIFQIVKKMYLNMIYKTLKSQVGQPEIKYDRIAMQEKKERELVDHNAEWTVFAKTMNMCKNKDYACLRVDKSNKSAWKAKFLGEGSIDEGGPYRETISNICDELHSQYLPLLIPTQNNKNDHGFGRDLWTLNPSATSPIHLEMYKFMGALIGMAFRSGQVLNLKLPSLFWKKLTGETLTLEDLEFTDAYAVQFIKDVENIKFGTCKEEFEQAMDLNWTTQLSNGETVTLCEDGGDKQVKFEEVEDYHKKVIDTRLNEANKQAKAVKQGFEFIFPTFCLGIFSWNEVETRVVGPRKIATASLKSITDYSNCSPDNEYVKRFWRVFDKFTENQKSMFLKFTWGRSRLPPAERLNDQRFKFLLIDSSRFDNHDTHLPEAHTCFFQFDLPRYTTDEACRDKILYAIESCGGIDTDRAAGEIYYNHNENSSEDGSIYDSEIREHAQNEFEDDSEVWDDDFEDL</sequence>
<dbReference type="InterPro" id="IPR000408">
    <property type="entry name" value="Reg_chr_condens"/>
</dbReference>
<dbReference type="InterPro" id="IPR009091">
    <property type="entry name" value="RCC1/BLIP-II"/>
</dbReference>
<keyword evidence="7" id="KW-1185">Reference proteome</keyword>
<dbReference type="Gene3D" id="3.90.1750.10">
    <property type="entry name" value="Hect, E3 ligase catalytic domains"/>
    <property type="match status" value="1"/>
</dbReference>
<organism evidence="6 7">
    <name type="scientific">Euplotes crassus</name>
    <dbReference type="NCBI Taxonomy" id="5936"/>
    <lineage>
        <taxon>Eukaryota</taxon>
        <taxon>Sar</taxon>
        <taxon>Alveolata</taxon>
        <taxon>Ciliophora</taxon>
        <taxon>Intramacronucleata</taxon>
        <taxon>Spirotrichea</taxon>
        <taxon>Hypotrichia</taxon>
        <taxon>Euplotida</taxon>
        <taxon>Euplotidae</taxon>
        <taxon>Moneuplotes</taxon>
    </lineage>
</organism>
<dbReference type="PANTHER" id="PTHR46654">
    <property type="entry name" value="E3 UBIQUITIN-PROTEIN LIGASE HECTD3"/>
    <property type="match status" value="1"/>
</dbReference>
<dbReference type="SMART" id="SM00119">
    <property type="entry name" value="HECTc"/>
    <property type="match status" value="1"/>
</dbReference>
<accession>A0AAD1X913</accession>
<dbReference type="Gene3D" id="3.30.2160.10">
    <property type="entry name" value="Hect, E3 ligase catalytic domain"/>
    <property type="match status" value="1"/>
</dbReference>
<dbReference type="Pfam" id="PF00415">
    <property type="entry name" value="RCC1"/>
    <property type="match status" value="1"/>
</dbReference>
<comment type="caution">
    <text evidence="6">The sequence shown here is derived from an EMBL/GenBank/DDBJ whole genome shotgun (WGS) entry which is preliminary data.</text>
</comment>
<dbReference type="InterPro" id="IPR000569">
    <property type="entry name" value="HECT_dom"/>
</dbReference>
<dbReference type="Pfam" id="PF00632">
    <property type="entry name" value="HECT"/>
    <property type="match status" value="1"/>
</dbReference>
<protein>
    <recommendedName>
        <fullName evidence="5">HECT domain-containing protein</fullName>
    </recommendedName>
</protein>
<dbReference type="InterPro" id="IPR042469">
    <property type="entry name" value="HECTD3"/>
</dbReference>
<gene>
    <name evidence="6" type="ORF">ECRASSUSDP1_LOCUS3483</name>
</gene>
<feature type="region of interest" description="Disordered" evidence="4">
    <location>
        <begin position="1730"/>
        <end position="1752"/>
    </location>
</feature>
<dbReference type="EMBL" id="CAMPGE010003329">
    <property type="protein sequence ID" value="CAI2362161.1"/>
    <property type="molecule type" value="Genomic_DNA"/>
</dbReference>
<evidence type="ECO:0000313" key="7">
    <source>
        <dbReference type="Proteomes" id="UP001295684"/>
    </source>
</evidence>
<dbReference type="SUPFAM" id="SSF56204">
    <property type="entry name" value="Hect, E3 ligase catalytic domain"/>
    <property type="match status" value="1"/>
</dbReference>
<feature type="region of interest" description="Disordered" evidence="4">
    <location>
        <begin position="2182"/>
        <end position="2207"/>
    </location>
</feature>
<feature type="active site" description="Glycyl thioester intermediate" evidence="2">
    <location>
        <position position="4061"/>
    </location>
</feature>
<evidence type="ECO:0000259" key="5">
    <source>
        <dbReference type="PROSITE" id="PS50237"/>
    </source>
</evidence>
<evidence type="ECO:0000256" key="4">
    <source>
        <dbReference type="SAM" id="MobiDB-lite"/>
    </source>
</evidence>
<evidence type="ECO:0000256" key="3">
    <source>
        <dbReference type="PROSITE-ProRule" id="PRU00235"/>
    </source>
</evidence>
<dbReference type="Proteomes" id="UP001295684">
    <property type="component" value="Unassembled WGS sequence"/>
</dbReference>
<feature type="repeat" description="RCC1" evidence="3">
    <location>
        <begin position="3245"/>
        <end position="3296"/>
    </location>
</feature>
<reference evidence="6" key="1">
    <citation type="submission" date="2023-07" db="EMBL/GenBank/DDBJ databases">
        <authorList>
            <consortium name="AG Swart"/>
            <person name="Singh M."/>
            <person name="Singh A."/>
            <person name="Seah K."/>
            <person name="Emmerich C."/>
        </authorList>
    </citation>
    <scope>NUCLEOTIDE SEQUENCE</scope>
    <source>
        <strain evidence="6">DP1</strain>
    </source>
</reference>
<dbReference type="PANTHER" id="PTHR46654:SF1">
    <property type="entry name" value="E3 UBIQUITIN-PROTEIN LIGASE HECTD3"/>
    <property type="match status" value="1"/>
</dbReference>
<dbReference type="PROSITE" id="PS50237">
    <property type="entry name" value="HECT"/>
    <property type="match status" value="1"/>
</dbReference>
<evidence type="ECO:0000256" key="2">
    <source>
        <dbReference type="PROSITE-ProRule" id="PRU00104"/>
    </source>
</evidence>
<keyword evidence="1 2" id="KW-0833">Ubl conjugation pathway</keyword>
<dbReference type="Gene3D" id="2.130.10.30">
    <property type="entry name" value="Regulator of chromosome condensation 1/beta-lactamase-inhibitor protein II"/>
    <property type="match status" value="2"/>
</dbReference>
<feature type="compositionally biased region" description="Acidic residues" evidence="4">
    <location>
        <begin position="1736"/>
        <end position="1745"/>
    </location>
</feature>
<dbReference type="PROSITE" id="PS50012">
    <property type="entry name" value="RCC1_3"/>
    <property type="match status" value="1"/>
</dbReference>
<dbReference type="Gene3D" id="3.30.2410.10">
    <property type="entry name" value="Hect, E3 ligase catalytic domain"/>
    <property type="match status" value="1"/>
</dbReference>